<evidence type="ECO:0000256" key="7">
    <source>
        <dbReference type="ARBA" id="ARBA00048741"/>
    </source>
</evidence>
<comment type="catalytic activity">
    <reaction evidence="7">
        <text>L-aspartate + L-glutamine + ATP + H2O = L-asparagine + L-glutamate + AMP + diphosphate + H(+)</text>
        <dbReference type="Rhea" id="RHEA:12228"/>
        <dbReference type="ChEBI" id="CHEBI:15377"/>
        <dbReference type="ChEBI" id="CHEBI:15378"/>
        <dbReference type="ChEBI" id="CHEBI:29985"/>
        <dbReference type="ChEBI" id="CHEBI:29991"/>
        <dbReference type="ChEBI" id="CHEBI:30616"/>
        <dbReference type="ChEBI" id="CHEBI:33019"/>
        <dbReference type="ChEBI" id="CHEBI:58048"/>
        <dbReference type="ChEBI" id="CHEBI:58359"/>
        <dbReference type="ChEBI" id="CHEBI:456215"/>
        <dbReference type="EC" id="6.3.5.4"/>
    </reaction>
</comment>
<dbReference type="AlphaFoldDB" id="A0A369WW71"/>
<reference evidence="11 12" key="1">
    <citation type="submission" date="2018-07" db="EMBL/GenBank/DDBJ databases">
        <title>Motiliproteus coralliicola sp. nov., a bacterium isolated from Coral.</title>
        <authorList>
            <person name="Wang G."/>
        </authorList>
    </citation>
    <scope>NUCLEOTIDE SEQUENCE [LARGE SCALE GENOMIC DNA]</scope>
    <source>
        <strain evidence="11 12">C34</strain>
    </source>
</reference>
<dbReference type="InterPro" id="IPR014729">
    <property type="entry name" value="Rossmann-like_a/b/a_fold"/>
</dbReference>
<keyword evidence="8" id="KW-0061">Asparagine biosynthesis</keyword>
<dbReference type="InterPro" id="IPR029055">
    <property type="entry name" value="Ntn_hydrolases_N"/>
</dbReference>
<evidence type="ECO:0000256" key="2">
    <source>
        <dbReference type="ARBA" id="ARBA00005752"/>
    </source>
</evidence>
<comment type="pathway">
    <text evidence="1">Amino-acid biosynthesis; L-asparagine biosynthesis; L-asparagine from L-aspartate (L-Gln route): step 1/1.</text>
</comment>
<dbReference type="GO" id="GO:0006529">
    <property type="term" value="P:asparagine biosynthetic process"/>
    <property type="evidence" value="ECO:0007669"/>
    <property type="project" value="UniProtKB-KW"/>
</dbReference>
<evidence type="ECO:0000256" key="1">
    <source>
        <dbReference type="ARBA" id="ARBA00005187"/>
    </source>
</evidence>
<dbReference type="InterPro" id="IPR001962">
    <property type="entry name" value="Asn_synthase"/>
</dbReference>
<dbReference type="SUPFAM" id="SSF52402">
    <property type="entry name" value="Adenine nucleotide alpha hydrolases-like"/>
    <property type="match status" value="1"/>
</dbReference>
<keyword evidence="8" id="KW-0028">Amino-acid biosynthesis</keyword>
<dbReference type="Pfam" id="PF00733">
    <property type="entry name" value="Asn_synthase"/>
    <property type="match status" value="1"/>
</dbReference>
<dbReference type="InterPro" id="IPR051786">
    <property type="entry name" value="ASN_synthetase/amidase"/>
</dbReference>
<sequence>MCGIHGLISLSGQQPVLDAHLQAMGDITVHRGPDDSGHHIAEGVGIGMRRLSIIDLAGGHQPISNADDSLQLVCNGEIYNFRELRQQMQERGYQFKTGSDVEVILPLYEAYGDDCINHLNGMFAFALHDRKRRRTLIARDRLGIKPLYYARSETHNGDYLAFSTEAKAILALPMFQAELNHEALPAYLQLGYVPAPQTMFKGVDKLEVASSLVIEHGNVRVRQYWQPDFTPKQQSPQEWAEQVGEKIEQAVKRQMVSDVPIGAFLSGGIDSSAVVAMMAKHSSQPVKTYAIGFDTGKAGKFFNELPYARQVAELFGTDHREILVRPDIVELLPKLLWHMDEPIADSAYITTYLVSEFARRDVTVILSGVGGDELFAGYRRYQGEHYIGHYHRVPAWLRRNLVAPLARRLPADRHSKWLNYMRLARSFINSAELSFDERYQSYIEVFSKDLQDQLLLKPSPRSDRTSRLLSQSRAHERLWKMFDLDRQTQLPDDLLMLTDKMSMATSLECRVPLLDQELVDLATGIPEQTLLAKGELKTVLKRSLKGVLPDSILYRAKRGFGAPMGAWLKSELTGLRASLLNQQAVEARGLFDWQVIARTIEQHDRNQADHTEHLLALMNLEIWCRLYLDGTSSTTMSETLKEAI</sequence>
<evidence type="ECO:0000256" key="9">
    <source>
        <dbReference type="PIRSR" id="PIRSR001589-2"/>
    </source>
</evidence>
<feature type="binding site" evidence="9">
    <location>
        <position position="100"/>
    </location>
    <ligand>
        <name>L-glutamine</name>
        <dbReference type="ChEBI" id="CHEBI:58359"/>
    </ligand>
</feature>
<dbReference type="GO" id="GO:0005829">
    <property type="term" value="C:cytosol"/>
    <property type="evidence" value="ECO:0007669"/>
    <property type="project" value="TreeGrafter"/>
</dbReference>
<feature type="active site" description="For GATase activity" evidence="8">
    <location>
        <position position="2"/>
    </location>
</feature>
<dbReference type="CDD" id="cd00712">
    <property type="entry name" value="AsnB"/>
    <property type="match status" value="1"/>
</dbReference>
<dbReference type="Gene3D" id="3.60.20.10">
    <property type="entry name" value="Glutamine Phosphoribosylpyrophosphate, subunit 1, domain 1"/>
    <property type="match status" value="1"/>
</dbReference>
<dbReference type="InterPro" id="IPR033738">
    <property type="entry name" value="AsnB_N"/>
</dbReference>
<dbReference type="Pfam" id="PF13537">
    <property type="entry name" value="GATase_7"/>
    <property type="match status" value="1"/>
</dbReference>
<keyword evidence="4 9" id="KW-0547">Nucleotide-binding</keyword>
<evidence type="ECO:0000313" key="12">
    <source>
        <dbReference type="Proteomes" id="UP000253769"/>
    </source>
</evidence>
<evidence type="ECO:0000259" key="10">
    <source>
        <dbReference type="PROSITE" id="PS51278"/>
    </source>
</evidence>
<protein>
    <recommendedName>
        <fullName evidence="3">asparagine synthase (glutamine-hydrolyzing)</fullName>
        <ecNumber evidence="3">6.3.5.4</ecNumber>
    </recommendedName>
</protein>
<dbReference type="PANTHER" id="PTHR43284">
    <property type="entry name" value="ASPARAGINE SYNTHETASE (GLUTAMINE-HYDROLYZING)"/>
    <property type="match status" value="1"/>
</dbReference>
<dbReference type="Proteomes" id="UP000253769">
    <property type="component" value="Unassembled WGS sequence"/>
</dbReference>
<dbReference type="GO" id="GO:0005524">
    <property type="term" value="F:ATP binding"/>
    <property type="evidence" value="ECO:0007669"/>
    <property type="project" value="UniProtKB-KW"/>
</dbReference>
<proteinExistence type="inferred from homology"/>
<dbReference type="InterPro" id="IPR017932">
    <property type="entry name" value="GATase_2_dom"/>
</dbReference>
<evidence type="ECO:0000256" key="8">
    <source>
        <dbReference type="PIRSR" id="PIRSR001589-1"/>
    </source>
</evidence>
<keyword evidence="5 9" id="KW-0067">ATP-binding</keyword>
<dbReference type="NCBIfam" id="TIGR01536">
    <property type="entry name" value="asn_synth_AEB"/>
    <property type="match status" value="1"/>
</dbReference>
<keyword evidence="6 8" id="KW-0315">Glutamine amidotransferase</keyword>
<dbReference type="GO" id="GO:0004066">
    <property type="term" value="F:asparagine synthase (glutamine-hydrolyzing) activity"/>
    <property type="evidence" value="ECO:0007669"/>
    <property type="project" value="UniProtKB-EC"/>
</dbReference>
<feature type="binding site" evidence="9">
    <location>
        <begin position="367"/>
        <end position="368"/>
    </location>
    <ligand>
        <name>ATP</name>
        <dbReference type="ChEBI" id="CHEBI:30616"/>
    </ligand>
</feature>
<dbReference type="CDD" id="cd01991">
    <property type="entry name" value="Asn_synthase_B_C"/>
    <property type="match status" value="1"/>
</dbReference>
<keyword evidence="11" id="KW-0436">Ligase</keyword>
<evidence type="ECO:0000256" key="4">
    <source>
        <dbReference type="ARBA" id="ARBA00022741"/>
    </source>
</evidence>
<dbReference type="Gene3D" id="3.40.50.620">
    <property type="entry name" value="HUPs"/>
    <property type="match status" value="1"/>
</dbReference>
<gene>
    <name evidence="11" type="primary">asnB</name>
    <name evidence="11" type="ORF">DV711_04220</name>
</gene>
<dbReference type="OrthoDB" id="9763290at2"/>
<evidence type="ECO:0000256" key="6">
    <source>
        <dbReference type="ARBA" id="ARBA00022962"/>
    </source>
</evidence>
<dbReference type="PANTHER" id="PTHR43284:SF1">
    <property type="entry name" value="ASPARAGINE SYNTHETASE"/>
    <property type="match status" value="1"/>
</dbReference>
<dbReference type="PIRSF" id="PIRSF001589">
    <property type="entry name" value="Asn_synthetase_glu-h"/>
    <property type="match status" value="1"/>
</dbReference>
<evidence type="ECO:0000256" key="3">
    <source>
        <dbReference type="ARBA" id="ARBA00012737"/>
    </source>
</evidence>
<dbReference type="EC" id="6.3.5.4" evidence="3"/>
<name>A0A369WW71_9GAMM</name>
<comment type="caution">
    <text evidence="11">The sequence shown here is derived from an EMBL/GenBank/DDBJ whole genome shotgun (WGS) entry which is preliminary data.</text>
</comment>
<feature type="domain" description="Glutamine amidotransferase type-2" evidence="10">
    <location>
        <begin position="2"/>
        <end position="217"/>
    </location>
</feature>
<dbReference type="EMBL" id="QQOH01000001">
    <property type="protein sequence ID" value="RDE24796.1"/>
    <property type="molecule type" value="Genomic_DNA"/>
</dbReference>
<keyword evidence="12" id="KW-1185">Reference proteome</keyword>
<dbReference type="SUPFAM" id="SSF56235">
    <property type="entry name" value="N-terminal nucleophile aminohydrolases (Ntn hydrolases)"/>
    <property type="match status" value="1"/>
</dbReference>
<evidence type="ECO:0000256" key="5">
    <source>
        <dbReference type="ARBA" id="ARBA00022840"/>
    </source>
</evidence>
<feature type="binding site" evidence="9">
    <location>
        <position position="291"/>
    </location>
    <ligand>
        <name>ATP</name>
        <dbReference type="ChEBI" id="CHEBI:30616"/>
    </ligand>
</feature>
<organism evidence="11 12">
    <name type="scientific">Motiliproteus coralliicola</name>
    <dbReference type="NCBI Taxonomy" id="2283196"/>
    <lineage>
        <taxon>Bacteria</taxon>
        <taxon>Pseudomonadati</taxon>
        <taxon>Pseudomonadota</taxon>
        <taxon>Gammaproteobacteria</taxon>
        <taxon>Oceanospirillales</taxon>
        <taxon>Oceanospirillaceae</taxon>
        <taxon>Motiliproteus</taxon>
    </lineage>
</organism>
<dbReference type="PROSITE" id="PS51278">
    <property type="entry name" value="GATASE_TYPE_2"/>
    <property type="match status" value="1"/>
</dbReference>
<comment type="similarity">
    <text evidence="2">Belongs to the asparagine synthetase family.</text>
</comment>
<dbReference type="RefSeq" id="WP_114694387.1">
    <property type="nucleotide sequence ID" value="NZ_QQOH01000001.1"/>
</dbReference>
<accession>A0A369WW71</accession>
<dbReference type="InterPro" id="IPR006426">
    <property type="entry name" value="Asn_synth_AEB"/>
</dbReference>
<evidence type="ECO:0000313" key="11">
    <source>
        <dbReference type="EMBL" id="RDE24796.1"/>
    </source>
</evidence>